<reference evidence="1 2" key="1">
    <citation type="submission" date="2016-07" db="EMBL/GenBank/DDBJ databases">
        <title>Draft genome sequence of Methyloligella halotolerans C2T (VKM B-2706T=CCUG 61687T=DSM 25045T), a halotolerant polyhydroxybutyrate accumulating methylotroph.</title>
        <authorList>
            <person name="Vasilenko O.V."/>
            <person name="Doronina N.V."/>
            <person name="Poroshina M.N."/>
            <person name="Tarlachkov S.V."/>
            <person name="Trotsenko Y.A."/>
        </authorList>
    </citation>
    <scope>NUCLEOTIDE SEQUENCE [LARGE SCALE GENOMIC DNA]</scope>
    <source>
        <strain evidence="1 2">VKM B-2706</strain>
    </source>
</reference>
<dbReference type="EMBL" id="MASI01000005">
    <property type="protein sequence ID" value="ODA66854.1"/>
    <property type="molecule type" value="Genomic_DNA"/>
</dbReference>
<protein>
    <submittedName>
        <fullName evidence="1">Uncharacterized protein</fullName>
    </submittedName>
</protein>
<organism evidence="1 2">
    <name type="scientific">Methyloligella halotolerans</name>
    <dbReference type="NCBI Taxonomy" id="1177755"/>
    <lineage>
        <taxon>Bacteria</taxon>
        <taxon>Pseudomonadati</taxon>
        <taxon>Pseudomonadota</taxon>
        <taxon>Alphaproteobacteria</taxon>
        <taxon>Hyphomicrobiales</taxon>
        <taxon>Hyphomicrobiaceae</taxon>
        <taxon>Methyloligella</taxon>
    </lineage>
</organism>
<evidence type="ECO:0000313" key="2">
    <source>
        <dbReference type="Proteomes" id="UP000095087"/>
    </source>
</evidence>
<dbReference type="AlphaFoldDB" id="A0A1E2RXA5"/>
<gene>
    <name evidence="1" type="ORF">A7A08_02151</name>
</gene>
<proteinExistence type="predicted"/>
<dbReference type="Proteomes" id="UP000095087">
    <property type="component" value="Unassembled WGS sequence"/>
</dbReference>
<sequence length="83" mass="9430">MTGRKGKPPPIIEDVSNASLQLRCPNPQCGHEFFKKGGWLEKHKVFGCPKCGQTISFNDEQLTSLFSEHVKNVRDMINRMRGK</sequence>
<evidence type="ECO:0000313" key="1">
    <source>
        <dbReference type="EMBL" id="ODA66854.1"/>
    </source>
</evidence>
<accession>A0A1E2RXA5</accession>
<comment type="caution">
    <text evidence="1">The sequence shown here is derived from an EMBL/GenBank/DDBJ whole genome shotgun (WGS) entry which is preliminary data.</text>
</comment>
<dbReference type="STRING" id="1177755.A7A08_02151"/>
<keyword evidence="2" id="KW-1185">Reference proteome</keyword>
<name>A0A1E2RXA5_9HYPH</name>